<organism evidence="1 2">
    <name type="scientific">Aspergillus lentulus</name>
    <dbReference type="NCBI Taxonomy" id="293939"/>
    <lineage>
        <taxon>Eukaryota</taxon>
        <taxon>Fungi</taxon>
        <taxon>Dikarya</taxon>
        <taxon>Ascomycota</taxon>
        <taxon>Pezizomycotina</taxon>
        <taxon>Eurotiomycetes</taxon>
        <taxon>Eurotiomycetidae</taxon>
        <taxon>Eurotiales</taxon>
        <taxon>Aspergillaceae</taxon>
        <taxon>Aspergillus</taxon>
        <taxon>Aspergillus subgen. Fumigati</taxon>
    </lineage>
</organism>
<keyword evidence="2" id="KW-1185">Reference proteome</keyword>
<evidence type="ECO:0000313" key="2">
    <source>
        <dbReference type="Proteomes" id="UP000465220"/>
    </source>
</evidence>
<dbReference type="Proteomes" id="UP000465220">
    <property type="component" value="Unassembled WGS sequence"/>
</dbReference>
<sequence>MGHAAEAHTLRIVAYWAICTDWQISSPPIETDQPHKYRQAQLTLDILALLALPAAVLNVKAPAFSRPMMPGERWARNPAYAAFAAL</sequence>
<protein>
    <submittedName>
        <fullName evidence="1">Uncharacterized protein</fullName>
    </submittedName>
</protein>
<gene>
    <name evidence="1" type="ORF">IFM60648_06566</name>
</gene>
<comment type="caution">
    <text evidence="1">The sequence shown here is derived from an EMBL/GenBank/DDBJ whole genome shotgun (WGS) entry which is preliminary data.</text>
</comment>
<proteinExistence type="predicted"/>
<evidence type="ECO:0000313" key="1">
    <source>
        <dbReference type="EMBL" id="GFF83063.1"/>
    </source>
</evidence>
<name>A0ABQ1AJH8_ASPLE</name>
<reference evidence="1 2" key="1">
    <citation type="submission" date="2020-01" db="EMBL/GenBank/DDBJ databases">
        <title>Draft genome sequence of Aspergillus lentulus IFM 60648.</title>
        <authorList>
            <person name="Takahashi H."/>
            <person name="Yaguchi T."/>
        </authorList>
    </citation>
    <scope>NUCLEOTIDE SEQUENCE [LARGE SCALE GENOMIC DNA]</scope>
    <source>
        <strain evidence="1 2">IFM 60648</strain>
    </source>
</reference>
<accession>A0ABQ1AJH8</accession>
<dbReference type="EMBL" id="BLKI01000039">
    <property type="protein sequence ID" value="GFF83063.1"/>
    <property type="molecule type" value="Genomic_DNA"/>
</dbReference>